<dbReference type="GO" id="GO:0009378">
    <property type="term" value="F:four-way junction helicase activity"/>
    <property type="evidence" value="ECO:0007669"/>
    <property type="project" value="TreeGrafter"/>
</dbReference>
<evidence type="ECO:0000256" key="4">
    <source>
        <dbReference type="ARBA" id="ARBA00005446"/>
    </source>
</evidence>
<dbReference type="GO" id="GO:0043138">
    <property type="term" value="F:3'-5' DNA helicase activity"/>
    <property type="evidence" value="ECO:0007669"/>
    <property type="project" value="UniProtKB-EC"/>
</dbReference>
<dbReference type="GO" id="GO:0005694">
    <property type="term" value="C:chromosome"/>
    <property type="evidence" value="ECO:0007669"/>
    <property type="project" value="TreeGrafter"/>
</dbReference>
<protein>
    <recommendedName>
        <fullName evidence="14">DNA 3'-5' helicase</fullName>
        <ecNumber evidence="14">5.6.2.4</ecNumber>
    </recommendedName>
    <alternativeName>
        <fullName evidence="15">DNA 3'-5' helicase Q1</fullName>
    </alternativeName>
</protein>
<dbReference type="Pfam" id="PF00271">
    <property type="entry name" value="Helicase_C"/>
    <property type="match status" value="1"/>
</dbReference>
<dbReference type="GO" id="GO:0003677">
    <property type="term" value="F:DNA binding"/>
    <property type="evidence" value="ECO:0007669"/>
    <property type="project" value="UniProtKB-KW"/>
</dbReference>
<dbReference type="InterPro" id="IPR027417">
    <property type="entry name" value="P-loop_NTPase"/>
</dbReference>
<evidence type="ECO:0000256" key="12">
    <source>
        <dbReference type="ARBA" id="ARBA00023242"/>
    </source>
</evidence>
<comment type="cofactor">
    <cofactor evidence="2">
        <name>Mg(2+)</name>
        <dbReference type="ChEBI" id="CHEBI:18420"/>
    </cofactor>
</comment>
<dbReference type="GO" id="GO:0000724">
    <property type="term" value="P:double-strand break repair via homologous recombination"/>
    <property type="evidence" value="ECO:0007669"/>
    <property type="project" value="TreeGrafter"/>
</dbReference>
<organism evidence="21 22">
    <name type="scientific">Meganyctiphanes norvegica</name>
    <name type="common">Northern krill</name>
    <name type="synonym">Thysanopoda norvegica</name>
    <dbReference type="NCBI Taxonomy" id="48144"/>
    <lineage>
        <taxon>Eukaryota</taxon>
        <taxon>Metazoa</taxon>
        <taxon>Ecdysozoa</taxon>
        <taxon>Arthropoda</taxon>
        <taxon>Crustacea</taxon>
        <taxon>Multicrustacea</taxon>
        <taxon>Malacostraca</taxon>
        <taxon>Eumalacostraca</taxon>
        <taxon>Eucarida</taxon>
        <taxon>Euphausiacea</taxon>
        <taxon>Euphausiidae</taxon>
        <taxon>Meganyctiphanes</taxon>
    </lineage>
</organism>
<evidence type="ECO:0000256" key="3">
    <source>
        <dbReference type="ARBA" id="ARBA00004123"/>
    </source>
</evidence>
<feature type="compositionally biased region" description="Basic and acidic residues" evidence="18">
    <location>
        <begin position="650"/>
        <end position="664"/>
    </location>
</feature>
<evidence type="ECO:0000256" key="1">
    <source>
        <dbReference type="ARBA" id="ARBA00001936"/>
    </source>
</evidence>
<keyword evidence="10" id="KW-0238">DNA-binding</keyword>
<keyword evidence="17" id="KW-0175">Coiled coil</keyword>
<keyword evidence="11" id="KW-0413">Isomerase</keyword>
<dbReference type="GO" id="GO:0016787">
    <property type="term" value="F:hydrolase activity"/>
    <property type="evidence" value="ECO:0007669"/>
    <property type="project" value="UniProtKB-KW"/>
</dbReference>
<evidence type="ECO:0000256" key="17">
    <source>
        <dbReference type="SAM" id="Coils"/>
    </source>
</evidence>
<dbReference type="GO" id="GO:0046872">
    <property type="term" value="F:metal ion binding"/>
    <property type="evidence" value="ECO:0007669"/>
    <property type="project" value="UniProtKB-KW"/>
</dbReference>
<evidence type="ECO:0000313" key="22">
    <source>
        <dbReference type="Proteomes" id="UP001497623"/>
    </source>
</evidence>
<comment type="caution">
    <text evidence="21">The sequence shown here is derived from an EMBL/GenBank/DDBJ whole genome shotgun (WGS) entry which is preliminary data.</text>
</comment>
<evidence type="ECO:0000256" key="15">
    <source>
        <dbReference type="ARBA" id="ARBA00044566"/>
    </source>
</evidence>
<evidence type="ECO:0000256" key="11">
    <source>
        <dbReference type="ARBA" id="ARBA00023235"/>
    </source>
</evidence>
<dbReference type="EMBL" id="CAXKWB010000377">
    <property type="protein sequence ID" value="CAL4060497.1"/>
    <property type="molecule type" value="Genomic_DNA"/>
</dbReference>
<dbReference type="SMART" id="SM00487">
    <property type="entry name" value="DEXDc"/>
    <property type="match status" value="1"/>
</dbReference>
<feature type="non-terminal residue" evidence="21">
    <location>
        <position position="672"/>
    </location>
</feature>
<dbReference type="PROSITE" id="PS51192">
    <property type="entry name" value="HELICASE_ATP_BIND_1"/>
    <property type="match status" value="1"/>
</dbReference>
<dbReference type="SMART" id="SM00490">
    <property type="entry name" value="HELICc"/>
    <property type="match status" value="1"/>
</dbReference>
<dbReference type="GO" id="GO:0005634">
    <property type="term" value="C:nucleus"/>
    <property type="evidence" value="ECO:0007669"/>
    <property type="project" value="UniProtKB-SubCell"/>
</dbReference>
<keyword evidence="12" id="KW-0539">Nucleus</keyword>
<feature type="region of interest" description="Disordered" evidence="18">
    <location>
        <begin position="623"/>
        <end position="672"/>
    </location>
</feature>
<keyword evidence="7" id="KW-0378">Hydrolase</keyword>
<comment type="cofactor">
    <cofactor evidence="1">
        <name>Mn(2+)</name>
        <dbReference type="ChEBI" id="CHEBI:29035"/>
    </cofactor>
</comment>
<evidence type="ECO:0000313" key="21">
    <source>
        <dbReference type="EMBL" id="CAL4060497.1"/>
    </source>
</evidence>
<dbReference type="AlphaFoldDB" id="A0AAV2PP48"/>
<sequence>MTFKQVMEIAVWKQDPAATLRQVEADIRRISREIEVMQTKKARLISKRDKIKDAVQQQKSAELSNRDWDRKDFPWTQELQEKLTSVFGIQKLRAHQLPTMNATLSGIDCILIMPTGGGKSLCYQLPALVSKGVTLVVSPLLALMEDQIMGLQKYNVQAYMCTGKTSAADVKMIHTAMLDPKAPMKLLYVTPEKLAKSKRFMTYLQKMYTAGRFARLAIDEVHCCSQWGHDFRPDYKFLGIMRTQFPKTPIVGLTATATSRVIKDVQKILNIPESLILKASFNRPNLYYQNLKQISIFHDQVSDHSYLVSGDLLPQSGVNYSLELSNDAETLSTDLRKKGVKVRQYHAMMEAEHRTIVHQKWINNELQAVVATIAFGMGIDKPDVRFVIHHCISKSMENFYQESGRAGRDDKPAKCIVYWRLADMFRQSTMVFTEQTGLENLYGMITYCVDQLRNLRTLTFEGSLKLHSLYDATKNIVYTNVRNMDRVVKNVKMHQVGEKQITMFEGQSPNGKRRSGPDLIHFISFIIRQITMKIIMFEEPATFAPYPLIFGNIEESFTFSSMAISRHILPALKKFTISSMTAIFEIRKEILREKDSQAANQLLKSTLWDPAIFPKEVFETLKKKGPDKKTPPTQKITTEDFSIPGQDSVYSKEEKNANNERENKIGSSEQCH</sequence>
<evidence type="ECO:0000256" key="2">
    <source>
        <dbReference type="ARBA" id="ARBA00001946"/>
    </source>
</evidence>
<comment type="similarity">
    <text evidence="4">Belongs to the helicase family. RecQ subfamily.</text>
</comment>
<evidence type="ECO:0000256" key="10">
    <source>
        <dbReference type="ARBA" id="ARBA00023125"/>
    </source>
</evidence>
<dbReference type="InterPro" id="IPR001650">
    <property type="entry name" value="Helicase_C-like"/>
</dbReference>
<proteinExistence type="inferred from homology"/>
<dbReference type="GO" id="GO:0005524">
    <property type="term" value="F:ATP binding"/>
    <property type="evidence" value="ECO:0007669"/>
    <property type="project" value="UniProtKB-KW"/>
</dbReference>
<dbReference type="PANTHER" id="PTHR13710">
    <property type="entry name" value="DNA HELICASE RECQ FAMILY MEMBER"/>
    <property type="match status" value="1"/>
</dbReference>
<gene>
    <name evidence="21" type="ORF">MNOR_LOCUS1425</name>
</gene>
<dbReference type="InterPro" id="IPR014001">
    <property type="entry name" value="Helicase_ATP-bd"/>
</dbReference>
<dbReference type="Gene3D" id="3.40.50.300">
    <property type="entry name" value="P-loop containing nucleotide triphosphate hydrolases"/>
    <property type="match status" value="2"/>
</dbReference>
<name>A0AAV2PP48_MEGNR</name>
<evidence type="ECO:0000256" key="9">
    <source>
        <dbReference type="ARBA" id="ARBA00022840"/>
    </source>
</evidence>
<dbReference type="GO" id="GO:0005737">
    <property type="term" value="C:cytoplasm"/>
    <property type="evidence" value="ECO:0007669"/>
    <property type="project" value="TreeGrafter"/>
</dbReference>
<feature type="coiled-coil region" evidence="17">
    <location>
        <begin position="20"/>
        <end position="47"/>
    </location>
</feature>
<comment type="subcellular location">
    <subcellularLocation>
        <location evidence="3">Nucleus</location>
    </subcellularLocation>
</comment>
<feature type="domain" description="Helicase ATP-binding" evidence="19">
    <location>
        <begin position="100"/>
        <end position="275"/>
    </location>
</feature>
<dbReference type="NCBIfam" id="TIGR00614">
    <property type="entry name" value="recQ_fam"/>
    <property type="match status" value="1"/>
</dbReference>
<keyword evidence="8" id="KW-0347">Helicase</keyword>
<reference evidence="21 22" key="1">
    <citation type="submission" date="2024-05" db="EMBL/GenBank/DDBJ databases">
        <authorList>
            <person name="Wallberg A."/>
        </authorList>
    </citation>
    <scope>NUCLEOTIDE SEQUENCE [LARGE SCALE GENOMIC DNA]</scope>
</reference>
<comment type="catalytic activity">
    <reaction evidence="13">
        <text>Couples ATP hydrolysis with the unwinding of duplex DNA by translocating in the 3'-5' direction.</text>
        <dbReference type="EC" id="5.6.2.4"/>
    </reaction>
</comment>
<keyword evidence="22" id="KW-1185">Reference proteome</keyword>
<dbReference type="FunFam" id="3.40.50.300:FF:000752">
    <property type="entry name" value="ATP-dependent DNA helicase"/>
    <property type="match status" value="1"/>
</dbReference>
<keyword evidence="5" id="KW-0479">Metal-binding</keyword>
<accession>A0AAV2PP48</accession>
<evidence type="ECO:0000256" key="8">
    <source>
        <dbReference type="ARBA" id="ARBA00022806"/>
    </source>
</evidence>
<keyword evidence="6" id="KW-0547">Nucleotide-binding</keyword>
<evidence type="ECO:0000259" key="20">
    <source>
        <dbReference type="PROSITE" id="PS51194"/>
    </source>
</evidence>
<dbReference type="PROSITE" id="PS51194">
    <property type="entry name" value="HELICASE_CTER"/>
    <property type="match status" value="1"/>
</dbReference>
<dbReference type="Pfam" id="PF00270">
    <property type="entry name" value="DEAD"/>
    <property type="match status" value="1"/>
</dbReference>
<comment type="catalytic activity">
    <reaction evidence="16">
        <text>ATP + H2O = ADP + phosphate + H(+)</text>
        <dbReference type="Rhea" id="RHEA:13065"/>
        <dbReference type="ChEBI" id="CHEBI:15377"/>
        <dbReference type="ChEBI" id="CHEBI:15378"/>
        <dbReference type="ChEBI" id="CHEBI:30616"/>
        <dbReference type="ChEBI" id="CHEBI:43474"/>
        <dbReference type="ChEBI" id="CHEBI:456216"/>
    </reaction>
    <physiologicalReaction direction="left-to-right" evidence="16">
        <dbReference type="Rhea" id="RHEA:13066"/>
    </physiologicalReaction>
</comment>
<dbReference type="InterPro" id="IPR004589">
    <property type="entry name" value="DNA_helicase_ATP-dep_RecQ"/>
</dbReference>
<evidence type="ECO:0000259" key="19">
    <source>
        <dbReference type="PROSITE" id="PS51192"/>
    </source>
</evidence>
<dbReference type="PANTHER" id="PTHR13710:SF105">
    <property type="entry name" value="ATP-DEPENDENT DNA HELICASE Q1"/>
    <property type="match status" value="1"/>
</dbReference>
<dbReference type="CDD" id="cd18015">
    <property type="entry name" value="DEXHc_RecQ1"/>
    <property type="match status" value="1"/>
</dbReference>
<dbReference type="SUPFAM" id="SSF52540">
    <property type="entry name" value="P-loop containing nucleoside triphosphate hydrolases"/>
    <property type="match status" value="1"/>
</dbReference>
<evidence type="ECO:0000256" key="14">
    <source>
        <dbReference type="ARBA" id="ARBA00034808"/>
    </source>
</evidence>
<dbReference type="Proteomes" id="UP001497623">
    <property type="component" value="Unassembled WGS sequence"/>
</dbReference>
<feature type="domain" description="Helicase C-terminal" evidence="20">
    <location>
        <begin position="290"/>
        <end position="456"/>
    </location>
</feature>
<evidence type="ECO:0000256" key="7">
    <source>
        <dbReference type="ARBA" id="ARBA00022801"/>
    </source>
</evidence>
<dbReference type="EC" id="5.6.2.4" evidence="14"/>
<evidence type="ECO:0000256" key="16">
    <source>
        <dbReference type="ARBA" id="ARBA00048778"/>
    </source>
</evidence>
<evidence type="ECO:0000256" key="18">
    <source>
        <dbReference type="SAM" id="MobiDB-lite"/>
    </source>
</evidence>
<dbReference type="InterPro" id="IPR011545">
    <property type="entry name" value="DEAD/DEAH_box_helicase_dom"/>
</dbReference>
<evidence type="ECO:0000256" key="6">
    <source>
        <dbReference type="ARBA" id="ARBA00022741"/>
    </source>
</evidence>
<evidence type="ECO:0000256" key="5">
    <source>
        <dbReference type="ARBA" id="ARBA00022723"/>
    </source>
</evidence>
<evidence type="ECO:0000256" key="13">
    <source>
        <dbReference type="ARBA" id="ARBA00034617"/>
    </source>
</evidence>
<keyword evidence="9" id="KW-0067">ATP-binding</keyword>